<evidence type="ECO:0000256" key="4">
    <source>
        <dbReference type="ARBA" id="ARBA00022912"/>
    </source>
</evidence>
<protein>
    <recommendedName>
        <fullName evidence="2">protein-tyrosine-phosphatase</fullName>
        <ecNumber evidence="2">3.1.3.48</ecNumber>
    </recommendedName>
</protein>
<evidence type="ECO:0000313" key="6">
    <source>
        <dbReference type="EMBL" id="MDI3318190.1"/>
    </source>
</evidence>
<accession>A0ABT6R6J1</accession>
<dbReference type="Pfam" id="PF01451">
    <property type="entry name" value="LMWPc"/>
    <property type="match status" value="1"/>
</dbReference>
<keyword evidence="3 6" id="KW-0378">Hydrolase</keyword>
<keyword evidence="6" id="KW-0687">Ribonucleoprotein</keyword>
<evidence type="ECO:0000256" key="3">
    <source>
        <dbReference type="ARBA" id="ARBA00022801"/>
    </source>
</evidence>
<dbReference type="PRINTS" id="PR00719">
    <property type="entry name" value="LMWPTPASE"/>
</dbReference>
<dbReference type="Gene3D" id="3.40.50.2300">
    <property type="match status" value="1"/>
</dbReference>
<dbReference type="EMBL" id="JASBRG010000001">
    <property type="protein sequence ID" value="MDI3318190.1"/>
    <property type="molecule type" value="Genomic_DNA"/>
</dbReference>
<dbReference type="PANTHER" id="PTHR11717:SF7">
    <property type="entry name" value="LOW MOLECULAR WEIGHT PHOSPHOTYROSINE PROTEIN PHOSPHATASE"/>
    <property type="match status" value="1"/>
</dbReference>
<dbReference type="GO" id="GO:0004725">
    <property type="term" value="F:protein tyrosine phosphatase activity"/>
    <property type="evidence" value="ECO:0007669"/>
    <property type="project" value="UniProtKB-EC"/>
</dbReference>
<gene>
    <name evidence="6" type="ORF">QJ048_00300</name>
</gene>
<dbReference type="InterPro" id="IPR036196">
    <property type="entry name" value="Ptyr_pPase_sf"/>
</dbReference>
<dbReference type="Proteomes" id="UP001226434">
    <property type="component" value="Unassembled WGS sequence"/>
</dbReference>
<dbReference type="InterPro" id="IPR023485">
    <property type="entry name" value="Ptyr_pPase"/>
</dbReference>
<keyword evidence="6" id="KW-0689">Ribosomal protein</keyword>
<evidence type="ECO:0000259" key="5">
    <source>
        <dbReference type="SMART" id="SM00226"/>
    </source>
</evidence>
<sequence length="152" mass="17016">MNILMVCLGNICRSPLAEGILQEKAASAGLNWYVDSAGTNGYHVGEAPHPLSQKVALINGIDISAQRSRRFVAEDFDKFDKIYAMAEDVVSDIRRIAKNKFDKSKVELLLNELYPGKNMDVPDPWYGAEPGYHEVYSLIDKACDMVVERHKV</sequence>
<name>A0ABT6R6J1_9BACT</name>
<dbReference type="GO" id="GO:0005840">
    <property type="term" value="C:ribosome"/>
    <property type="evidence" value="ECO:0007669"/>
    <property type="project" value="UniProtKB-KW"/>
</dbReference>
<dbReference type="RefSeq" id="WP_282332302.1">
    <property type="nucleotide sequence ID" value="NZ_JASBRG010000001.1"/>
</dbReference>
<feature type="domain" description="Phosphotyrosine protein phosphatase I" evidence="5">
    <location>
        <begin position="1"/>
        <end position="149"/>
    </location>
</feature>
<organism evidence="6 7">
    <name type="scientific">Pinibacter soli</name>
    <dbReference type="NCBI Taxonomy" id="3044211"/>
    <lineage>
        <taxon>Bacteria</taxon>
        <taxon>Pseudomonadati</taxon>
        <taxon>Bacteroidota</taxon>
        <taxon>Chitinophagia</taxon>
        <taxon>Chitinophagales</taxon>
        <taxon>Chitinophagaceae</taxon>
        <taxon>Pinibacter</taxon>
    </lineage>
</organism>
<dbReference type="SUPFAM" id="SSF52788">
    <property type="entry name" value="Phosphotyrosine protein phosphatases I"/>
    <property type="match status" value="1"/>
</dbReference>
<dbReference type="InterPro" id="IPR017867">
    <property type="entry name" value="Tyr_phospatase_low_mol_wt"/>
</dbReference>
<evidence type="ECO:0000256" key="2">
    <source>
        <dbReference type="ARBA" id="ARBA00013064"/>
    </source>
</evidence>
<proteinExistence type="inferred from homology"/>
<dbReference type="EC" id="3.1.3.48" evidence="2"/>
<dbReference type="InterPro" id="IPR050438">
    <property type="entry name" value="LMW_PTPase"/>
</dbReference>
<keyword evidence="4" id="KW-0904">Protein phosphatase</keyword>
<dbReference type="CDD" id="cd16343">
    <property type="entry name" value="LMWPTP"/>
    <property type="match status" value="1"/>
</dbReference>
<comment type="similarity">
    <text evidence="1">Belongs to the low molecular weight phosphotyrosine protein phosphatase family.</text>
</comment>
<evidence type="ECO:0000313" key="7">
    <source>
        <dbReference type="Proteomes" id="UP001226434"/>
    </source>
</evidence>
<reference evidence="6 7" key="1">
    <citation type="submission" date="2023-05" db="EMBL/GenBank/DDBJ databases">
        <title>Genome sequence of Pinibacter sp. MAH-24.</title>
        <authorList>
            <person name="Huq M.A."/>
        </authorList>
    </citation>
    <scope>NUCLEOTIDE SEQUENCE [LARGE SCALE GENOMIC DNA]</scope>
    <source>
        <strain evidence="6 7">MAH-24</strain>
    </source>
</reference>
<dbReference type="SMART" id="SM00226">
    <property type="entry name" value="LMWPc"/>
    <property type="match status" value="1"/>
</dbReference>
<evidence type="ECO:0000256" key="1">
    <source>
        <dbReference type="ARBA" id="ARBA00011063"/>
    </source>
</evidence>
<keyword evidence="7" id="KW-1185">Reference proteome</keyword>
<dbReference type="PANTHER" id="PTHR11717">
    <property type="entry name" value="LOW MOLECULAR WEIGHT PROTEIN TYROSINE PHOSPHATASE"/>
    <property type="match status" value="1"/>
</dbReference>
<comment type="caution">
    <text evidence="6">The sequence shown here is derived from an EMBL/GenBank/DDBJ whole genome shotgun (WGS) entry which is preliminary data.</text>
</comment>